<feature type="region of interest" description="Disordered" evidence="3">
    <location>
        <begin position="412"/>
        <end position="440"/>
    </location>
</feature>
<keyword evidence="1 2" id="KW-0175">Coiled coil</keyword>
<feature type="region of interest" description="Disordered" evidence="3">
    <location>
        <begin position="51"/>
        <end position="136"/>
    </location>
</feature>
<feature type="compositionally biased region" description="Basic residues" evidence="3">
    <location>
        <begin position="75"/>
        <end position="88"/>
    </location>
</feature>
<protein>
    <submittedName>
        <fullName evidence="5">(raccoon dog) hypothetical protein</fullName>
    </submittedName>
</protein>
<reference evidence="5" key="1">
    <citation type="submission" date="2020-12" db="EMBL/GenBank/DDBJ databases">
        <authorList>
            <consortium name="Molecular Ecology Group"/>
        </authorList>
    </citation>
    <scope>NUCLEOTIDE SEQUENCE</scope>
    <source>
        <strain evidence="5">TBG_1078</strain>
    </source>
</reference>
<evidence type="ECO:0000256" key="3">
    <source>
        <dbReference type="SAM" id="MobiDB-lite"/>
    </source>
</evidence>
<dbReference type="PANTHER" id="PTHR14845:SF3">
    <property type="entry name" value="COILED-COIL DOMAIN CONTAINING 121, RETROGENE 1"/>
    <property type="match status" value="1"/>
</dbReference>
<evidence type="ECO:0000256" key="2">
    <source>
        <dbReference type="SAM" id="Coils"/>
    </source>
</evidence>
<dbReference type="EMBL" id="CAJHUB010000677">
    <property type="protein sequence ID" value="CAD7676483.1"/>
    <property type="molecule type" value="Genomic_DNA"/>
</dbReference>
<evidence type="ECO:0000259" key="4">
    <source>
        <dbReference type="Pfam" id="PF14988"/>
    </source>
</evidence>
<evidence type="ECO:0000313" key="6">
    <source>
        <dbReference type="EMBL" id="CAD7676483.1"/>
    </source>
</evidence>
<evidence type="ECO:0000313" key="7">
    <source>
        <dbReference type="Proteomes" id="UP000645828"/>
    </source>
</evidence>
<comment type="caution">
    <text evidence="5">The sequence shown here is derived from an EMBL/GenBank/DDBJ whole genome shotgun (WGS) entry which is preliminary data.</text>
</comment>
<keyword evidence="7" id="KW-1185">Reference proteome</keyword>
<evidence type="ECO:0000313" key="5">
    <source>
        <dbReference type="EMBL" id="CAD7676475.1"/>
    </source>
</evidence>
<proteinExistence type="predicted"/>
<organism evidence="5 7">
    <name type="scientific">Nyctereutes procyonoides</name>
    <name type="common">Raccoon dog</name>
    <name type="synonym">Canis procyonoides</name>
    <dbReference type="NCBI Taxonomy" id="34880"/>
    <lineage>
        <taxon>Eukaryota</taxon>
        <taxon>Metazoa</taxon>
        <taxon>Chordata</taxon>
        <taxon>Craniata</taxon>
        <taxon>Vertebrata</taxon>
        <taxon>Euteleostomi</taxon>
        <taxon>Mammalia</taxon>
        <taxon>Eutheria</taxon>
        <taxon>Laurasiatheria</taxon>
        <taxon>Carnivora</taxon>
        <taxon>Caniformia</taxon>
        <taxon>Canidae</taxon>
        <taxon>Nyctereutes</taxon>
    </lineage>
</organism>
<sequence>MGSPRQGAPRSQMRRVRFSLRPQVAGDGAAGELAAGPYSAADEVQELRAGQAGTGAECDPGGCWAAPTPVEHRTEKLRRRSARGRRVRASLAPDTSAPSLAVPLGEPHRHLGDGRSDSWSKFAKDSRSSSPPNLSLINDFFKPEKLSKSEMRFKEKAVVEMTKLNNQIKQAQSQQESLMEETKQLYAEKLLVQTENKFFLEYLTNKTEEYRMQPEKLWNSYLQKSQEIEQRRRDYASKYAKQTSVFKGELLQKEKIQSNLKQQLQTLRIISLLKEKQEREIQILQDEKKKTPAETDAKKQEIQVQLLQEKAFLEKQLSEPDMGQVGKRKRKELDRKAQALELEAKQYTFEFYRGIRRENRELRKKLLQQTQQCRELQATKSQLENQKQQLQLEQWYVEGLIRARQRLQRRRNWCPGQDAPRTTLTPLSTKPKINPKQFLK</sequence>
<feature type="coiled-coil region" evidence="2">
    <location>
        <begin position="330"/>
        <end position="393"/>
    </location>
</feature>
<dbReference type="InterPro" id="IPR032777">
    <property type="entry name" value="DUF4515"/>
</dbReference>
<feature type="domain" description="DUF4515" evidence="4">
    <location>
        <begin position="195"/>
        <end position="400"/>
    </location>
</feature>
<gene>
    <name evidence="5" type="ORF">NYPRO_LOCUS9270</name>
    <name evidence="6" type="ORF">NYPRO_LOCUS9278</name>
</gene>
<feature type="coiled-coil region" evidence="2">
    <location>
        <begin position="267"/>
        <end position="294"/>
    </location>
</feature>
<dbReference type="AlphaFoldDB" id="A0A811YKC7"/>
<evidence type="ECO:0000256" key="1">
    <source>
        <dbReference type="ARBA" id="ARBA00023054"/>
    </source>
</evidence>
<name>A0A811YKC7_NYCPR</name>
<dbReference type="EMBL" id="CAJHUB010000677">
    <property type="protein sequence ID" value="CAD7676475.1"/>
    <property type="molecule type" value="Genomic_DNA"/>
</dbReference>
<accession>A0A811YKC7</accession>
<feature type="compositionally biased region" description="Basic and acidic residues" evidence="3">
    <location>
        <begin position="106"/>
        <end position="127"/>
    </location>
</feature>
<dbReference type="PANTHER" id="PTHR14845">
    <property type="entry name" value="COILED-COIL DOMAIN-CONTAINING 166"/>
    <property type="match status" value="1"/>
</dbReference>
<dbReference type="Proteomes" id="UP000645828">
    <property type="component" value="Unassembled WGS sequence"/>
</dbReference>
<dbReference type="Pfam" id="PF14988">
    <property type="entry name" value="DUF4515"/>
    <property type="match status" value="1"/>
</dbReference>
<feature type="coiled-coil region" evidence="2">
    <location>
        <begin position="154"/>
        <end position="188"/>
    </location>
</feature>